<dbReference type="AlphaFoldDB" id="A0A8H3DH21"/>
<comment type="caution">
    <text evidence="2">The sequence shown here is derived from an EMBL/GenBank/DDBJ whole genome shotgun (WGS) entry which is preliminary data.</text>
</comment>
<evidence type="ECO:0000313" key="2">
    <source>
        <dbReference type="EMBL" id="CAE6526965.1"/>
    </source>
</evidence>
<accession>A0A8H3DH21</accession>
<dbReference type="EMBL" id="CAJMWZ010006745">
    <property type="protein sequence ID" value="CAE6526965.1"/>
    <property type="molecule type" value="Genomic_DNA"/>
</dbReference>
<feature type="region of interest" description="Disordered" evidence="1">
    <location>
        <begin position="308"/>
        <end position="332"/>
    </location>
</feature>
<dbReference type="Proteomes" id="UP000663850">
    <property type="component" value="Unassembled WGS sequence"/>
</dbReference>
<feature type="compositionally biased region" description="Basic and acidic residues" evidence="1">
    <location>
        <begin position="321"/>
        <end position="332"/>
    </location>
</feature>
<name>A0A8H3DH21_9AGAM</name>
<gene>
    <name evidence="2" type="ORF">RDB_LOCUS125060</name>
</gene>
<proteinExistence type="predicted"/>
<sequence length="332" mass="37476">MSTHRLGGVYLSSDIRRGVFAYPLQAFQTKEKRCLEASRKEHVNDSVHIVVGGYQVRQHVSVDGMLYFGYEQFLSPNNLANCVVFSAFLVASRELSHYLATQKPQVEGFEVVLILQCVSLTEPRFSYYFVDHRLRRVSDESILLENRIVFPKADNRGIIEWNVADHNYWDHVAIFSAHRLCTTEDYDQALGLLLGLQSQALASPDMQNDDTGNDLEALRNLLSLFNRTRIGTHATASIAKIMKRILAPPPAPKPHNPASLGSTILRSLRGIILPGDPDKNEDCFEINENSEGDAHPIIHEDSFEGMTLLNKTSSQPPGGDSRFRIRWRENEE</sequence>
<evidence type="ECO:0000313" key="3">
    <source>
        <dbReference type="Proteomes" id="UP000663850"/>
    </source>
</evidence>
<protein>
    <submittedName>
        <fullName evidence="2">Uncharacterized protein</fullName>
    </submittedName>
</protein>
<reference evidence="2" key="1">
    <citation type="submission" date="2021-01" db="EMBL/GenBank/DDBJ databases">
        <authorList>
            <person name="Kaushik A."/>
        </authorList>
    </citation>
    <scope>NUCLEOTIDE SEQUENCE</scope>
    <source>
        <strain evidence="2">Type strain: AG8-Rh-89/</strain>
    </source>
</reference>
<evidence type="ECO:0000256" key="1">
    <source>
        <dbReference type="SAM" id="MobiDB-lite"/>
    </source>
</evidence>
<organism evidence="2 3">
    <name type="scientific">Rhizoctonia solani</name>
    <dbReference type="NCBI Taxonomy" id="456999"/>
    <lineage>
        <taxon>Eukaryota</taxon>
        <taxon>Fungi</taxon>
        <taxon>Dikarya</taxon>
        <taxon>Basidiomycota</taxon>
        <taxon>Agaricomycotina</taxon>
        <taxon>Agaricomycetes</taxon>
        <taxon>Cantharellales</taxon>
        <taxon>Ceratobasidiaceae</taxon>
        <taxon>Rhizoctonia</taxon>
    </lineage>
</organism>